<comment type="caution">
    <text evidence="15">The sequence shown here is derived from an EMBL/GenBank/DDBJ whole genome shotgun (WGS) entry which is preliminary data.</text>
</comment>
<dbReference type="AlphaFoldDB" id="A0A7V2ZLW9"/>
<keyword evidence="9 14" id="KW-0472">Membrane</keyword>
<evidence type="ECO:0000256" key="10">
    <source>
        <dbReference type="ARBA" id="ARBA00023251"/>
    </source>
</evidence>
<dbReference type="PANTHER" id="PTHR30622:SF4">
    <property type="entry name" value="UNDECAPRENYL-DIPHOSPHATASE"/>
    <property type="match status" value="1"/>
</dbReference>
<proteinExistence type="inferred from homology"/>
<dbReference type="GO" id="GO:0008360">
    <property type="term" value="P:regulation of cell shape"/>
    <property type="evidence" value="ECO:0007669"/>
    <property type="project" value="UniProtKB-KW"/>
</dbReference>
<evidence type="ECO:0000256" key="1">
    <source>
        <dbReference type="ARBA" id="ARBA00004651"/>
    </source>
</evidence>
<evidence type="ECO:0000256" key="14">
    <source>
        <dbReference type="HAMAP-Rule" id="MF_01006"/>
    </source>
</evidence>
<accession>A0A7V2ZLW9</accession>
<feature type="transmembrane region" description="Helical" evidence="14">
    <location>
        <begin position="95"/>
        <end position="113"/>
    </location>
</feature>
<evidence type="ECO:0000256" key="6">
    <source>
        <dbReference type="ARBA" id="ARBA00022692"/>
    </source>
</evidence>
<keyword evidence="14" id="KW-0961">Cell wall biogenesis/degradation</keyword>
<dbReference type="PANTHER" id="PTHR30622">
    <property type="entry name" value="UNDECAPRENYL-DIPHOSPHATASE"/>
    <property type="match status" value="1"/>
</dbReference>
<feature type="transmembrane region" description="Helical" evidence="14">
    <location>
        <begin position="45"/>
        <end position="65"/>
    </location>
</feature>
<dbReference type="GO" id="GO:0050380">
    <property type="term" value="F:undecaprenyl-diphosphatase activity"/>
    <property type="evidence" value="ECO:0007669"/>
    <property type="project" value="UniProtKB-UniRule"/>
</dbReference>
<keyword evidence="14" id="KW-0573">Peptidoglycan synthesis</keyword>
<sequence length="282" mass="31151">MNFLDAILLGIIQGITEFLPISSTGHLTLAGKLLNLISREHPEQWTAFIAVIQLGTMLAVLIYFYKDLYGIVKDFINENLFSRRSFSNQNLNSKLGWLIIVGTIPIVVMGLLFKQQIEGAFTKNLYVIALSLIVLGIILFVAEKISKFKKEIDQISIFDSIMIGIAQAISLIPGSSRSGTTITAGLFLGLKRDVAARFSFLLSVPAILASGLLQLYEALSFINSDMIINLIISTLVSAISGYLAIDFLIKYLKKKSTIIFVVYRIILGLSILILLSQNFINP</sequence>
<dbReference type="EC" id="3.6.1.27" evidence="3 14"/>
<evidence type="ECO:0000256" key="9">
    <source>
        <dbReference type="ARBA" id="ARBA00023136"/>
    </source>
</evidence>
<gene>
    <name evidence="14 15" type="primary">uppP</name>
    <name evidence="15" type="ORF">ENS31_12065</name>
</gene>
<evidence type="ECO:0000256" key="4">
    <source>
        <dbReference type="ARBA" id="ARBA00021581"/>
    </source>
</evidence>
<feature type="transmembrane region" description="Helical" evidence="14">
    <location>
        <begin position="125"/>
        <end position="142"/>
    </location>
</feature>
<dbReference type="EMBL" id="DSUJ01000010">
    <property type="protein sequence ID" value="HFI92243.1"/>
    <property type="molecule type" value="Genomic_DNA"/>
</dbReference>
<keyword evidence="14" id="KW-0133">Cell shape</keyword>
<comment type="subcellular location">
    <subcellularLocation>
        <location evidence="1 14">Cell membrane</location>
        <topology evidence="1 14">Multi-pass membrane protein</topology>
    </subcellularLocation>
</comment>
<protein>
    <recommendedName>
        <fullName evidence="4 14">Undecaprenyl-diphosphatase</fullName>
        <ecNumber evidence="3 14">3.6.1.27</ecNumber>
    </recommendedName>
    <alternativeName>
        <fullName evidence="12 14">Bacitracin resistance protein</fullName>
    </alternativeName>
    <alternativeName>
        <fullName evidence="11 14">Undecaprenyl pyrophosphate phosphatase</fullName>
    </alternativeName>
</protein>
<evidence type="ECO:0000256" key="11">
    <source>
        <dbReference type="ARBA" id="ARBA00032707"/>
    </source>
</evidence>
<comment type="similarity">
    <text evidence="2 14">Belongs to the UppP family.</text>
</comment>
<evidence type="ECO:0000256" key="8">
    <source>
        <dbReference type="ARBA" id="ARBA00022989"/>
    </source>
</evidence>
<dbReference type="NCBIfam" id="TIGR00753">
    <property type="entry name" value="undec_PP_bacA"/>
    <property type="match status" value="1"/>
</dbReference>
<dbReference type="GO" id="GO:0009252">
    <property type="term" value="P:peptidoglycan biosynthetic process"/>
    <property type="evidence" value="ECO:0007669"/>
    <property type="project" value="UniProtKB-KW"/>
</dbReference>
<dbReference type="GO" id="GO:0071555">
    <property type="term" value="P:cell wall organization"/>
    <property type="evidence" value="ECO:0007669"/>
    <property type="project" value="UniProtKB-KW"/>
</dbReference>
<dbReference type="HAMAP" id="MF_01006">
    <property type="entry name" value="Undec_diphosphatase"/>
    <property type="match status" value="1"/>
</dbReference>
<evidence type="ECO:0000256" key="7">
    <source>
        <dbReference type="ARBA" id="ARBA00022801"/>
    </source>
</evidence>
<organism evidence="15">
    <name type="scientific">Ignavibacterium album</name>
    <dbReference type="NCBI Taxonomy" id="591197"/>
    <lineage>
        <taxon>Bacteria</taxon>
        <taxon>Pseudomonadati</taxon>
        <taxon>Ignavibacteriota</taxon>
        <taxon>Ignavibacteria</taxon>
        <taxon>Ignavibacteriales</taxon>
        <taxon>Ignavibacteriaceae</taxon>
        <taxon>Ignavibacterium</taxon>
    </lineage>
</organism>
<dbReference type="GO" id="GO:0005886">
    <property type="term" value="C:plasma membrane"/>
    <property type="evidence" value="ECO:0007669"/>
    <property type="project" value="UniProtKB-SubCell"/>
</dbReference>
<evidence type="ECO:0000256" key="13">
    <source>
        <dbReference type="ARBA" id="ARBA00047594"/>
    </source>
</evidence>
<evidence type="ECO:0000256" key="3">
    <source>
        <dbReference type="ARBA" id="ARBA00012374"/>
    </source>
</evidence>
<keyword evidence="5 14" id="KW-1003">Cell membrane</keyword>
<keyword evidence="7 14" id="KW-0378">Hydrolase</keyword>
<comment type="miscellaneous">
    <text evidence="14">Bacitracin is thought to be involved in the inhibition of peptidoglycan synthesis by sequestering undecaprenyl diphosphate, thereby reducing the pool of lipid carrier available.</text>
</comment>
<dbReference type="InterPro" id="IPR003824">
    <property type="entry name" value="UppP"/>
</dbReference>
<evidence type="ECO:0000313" key="15">
    <source>
        <dbReference type="EMBL" id="HFI92243.1"/>
    </source>
</evidence>
<keyword evidence="10 14" id="KW-0046">Antibiotic resistance</keyword>
<dbReference type="Pfam" id="PF02673">
    <property type="entry name" value="BacA"/>
    <property type="match status" value="1"/>
</dbReference>
<feature type="transmembrane region" description="Helical" evidence="14">
    <location>
        <begin position="227"/>
        <end position="249"/>
    </location>
</feature>
<comment type="function">
    <text evidence="14">Catalyzes the dephosphorylation of undecaprenyl diphosphate (UPP). Confers resistance to bacitracin.</text>
</comment>
<comment type="catalytic activity">
    <reaction evidence="13 14">
        <text>di-trans,octa-cis-undecaprenyl diphosphate + H2O = di-trans,octa-cis-undecaprenyl phosphate + phosphate + H(+)</text>
        <dbReference type="Rhea" id="RHEA:28094"/>
        <dbReference type="ChEBI" id="CHEBI:15377"/>
        <dbReference type="ChEBI" id="CHEBI:15378"/>
        <dbReference type="ChEBI" id="CHEBI:43474"/>
        <dbReference type="ChEBI" id="CHEBI:58405"/>
        <dbReference type="ChEBI" id="CHEBI:60392"/>
        <dbReference type="EC" id="3.6.1.27"/>
    </reaction>
</comment>
<reference evidence="15" key="1">
    <citation type="journal article" date="2020" name="mSystems">
        <title>Genome- and Community-Level Interaction Insights into Carbon Utilization and Element Cycling Functions of Hydrothermarchaeota in Hydrothermal Sediment.</title>
        <authorList>
            <person name="Zhou Z."/>
            <person name="Liu Y."/>
            <person name="Xu W."/>
            <person name="Pan J."/>
            <person name="Luo Z.H."/>
            <person name="Li M."/>
        </authorList>
    </citation>
    <scope>NUCLEOTIDE SEQUENCE [LARGE SCALE GENOMIC DNA]</scope>
    <source>
        <strain evidence="15">SpSt-479</strain>
    </source>
</reference>
<evidence type="ECO:0000256" key="2">
    <source>
        <dbReference type="ARBA" id="ARBA00010621"/>
    </source>
</evidence>
<name>A0A7V2ZLW9_9BACT</name>
<evidence type="ECO:0000256" key="12">
    <source>
        <dbReference type="ARBA" id="ARBA00032932"/>
    </source>
</evidence>
<keyword evidence="6 14" id="KW-0812">Transmembrane</keyword>
<evidence type="ECO:0000256" key="5">
    <source>
        <dbReference type="ARBA" id="ARBA00022475"/>
    </source>
</evidence>
<dbReference type="GO" id="GO:0046677">
    <property type="term" value="P:response to antibiotic"/>
    <property type="evidence" value="ECO:0007669"/>
    <property type="project" value="UniProtKB-UniRule"/>
</dbReference>
<feature type="transmembrane region" description="Helical" evidence="14">
    <location>
        <begin position="194"/>
        <end position="215"/>
    </location>
</feature>
<keyword evidence="8 14" id="KW-1133">Transmembrane helix</keyword>
<feature type="transmembrane region" description="Helical" evidence="14">
    <location>
        <begin position="261"/>
        <end position="280"/>
    </location>
</feature>